<dbReference type="Pfam" id="PF18661">
    <property type="entry name" value="AvrLm4-7"/>
    <property type="match status" value="1"/>
</dbReference>
<protein>
    <recommendedName>
        <fullName evidence="1">Avirulence Effector AvrLm4-7 domain-containing protein</fullName>
    </recommendedName>
</protein>
<sequence>MTEACRQKFIEWQTAQPCGTQKAVMDADCWKIEAAMKDYSLAHSRVWGASFTADNVCFPCDSTGQVLCTCTVRAWRYREWMYEPGSASWPQMPAGWERVDPFNGENGWYDTGHGNVRCD</sequence>
<dbReference type="AlphaFoldDB" id="A0A2T2NDD9"/>
<name>A0A2T2NDD9_CORCC</name>
<dbReference type="OrthoDB" id="3783150at2759"/>
<dbReference type="Gene3D" id="3.30.70.2910">
    <property type="match status" value="1"/>
</dbReference>
<gene>
    <name evidence="2" type="ORF">BS50DRAFT_500295</name>
</gene>
<evidence type="ECO:0000259" key="1">
    <source>
        <dbReference type="Pfam" id="PF18661"/>
    </source>
</evidence>
<accession>A0A2T2NDD9</accession>
<dbReference type="InterPro" id="IPR040621">
    <property type="entry name" value="AvrLm4-7"/>
</dbReference>
<dbReference type="EMBL" id="KZ678140">
    <property type="protein sequence ID" value="PSN63246.1"/>
    <property type="molecule type" value="Genomic_DNA"/>
</dbReference>
<organism evidence="2 3">
    <name type="scientific">Corynespora cassiicola Philippines</name>
    <dbReference type="NCBI Taxonomy" id="1448308"/>
    <lineage>
        <taxon>Eukaryota</taxon>
        <taxon>Fungi</taxon>
        <taxon>Dikarya</taxon>
        <taxon>Ascomycota</taxon>
        <taxon>Pezizomycotina</taxon>
        <taxon>Dothideomycetes</taxon>
        <taxon>Pleosporomycetidae</taxon>
        <taxon>Pleosporales</taxon>
        <taxon>Corynesporascaceae</taxon>
        <taxon>Corynespora</taxon>
    </lineage>
</organism>
<feature type="domain" description="Avirulence Effector AvrLm4-7" evidence="1">
    <location>
        <begin position="5"/>
        <end position="90"/>
    </location>
</feature>
<keyword evidence="3" id="KW-1185">Reference proteome</keyword>
<proteinExistence type="predicted"/>
<dbReference type="Proteomes" id="UP000240883">
    <property type="component" value="Unassembled WGS sequence"/>
</dbReference>
<evidence type="ECO:0000313" key="2">
    <source>
        <dbReference type="EMBL" id="PSN63246.1"/>
    </source>
</evidence>
<reference evidence="2 3" key="1">
    <citation type="journal article" date="2018" name="Front. Microbiol.">
        <title>Genome-Wide Analysis of Corynespora cassiicola Leaf Fall Disease Putative Effectors.</title>
        <authorList>
            <person name="Lopez D."/>
            <person name="Ribeiro S."/>
            <person name="Label P."/>
            <person name="Fumanal B."/>
            <person name="Venisse J.S."/>
            <person name="Kohler A."/>
            <person name="de Oliveira R.R."/>
            <person name="Labutti K."/>
            <person name="Lipzen A."/>
            <person name="Lail K."/>
            <person name="Bauer D."/>
            <person name="Ohm R.A."/>
            <person name="Barry K.W."/>
            <person name="Spatafora J."/>
            <person name="Grigoriev I.V."/>
            <person name="Martin F.M."/>
            <person name="Pujade-Renaud V."/>
        </authorList>
    </citation>
    <scope>NUCLEOTIDE SEQUENCE [LARGE SCALE GENOMIC DNA]</scope>
    <source>
        <strain evidence="2 3">Philippines</strain>
    </source>
</reference>
<evidence type="ECO:0000313" key="3">
    <source>
        <dbReference type="Proteomes" id="UP000240883"/>
    </source>
</evidence>